<dbReference type="Proteomes" id="UP001344658">
    <property type="component" value="Unassembled WGS sequence"/>
</dbReference>
<name>A0ABU7PIG8_9ACTN</name>
<evidence type="ECO:0000313" key="3">
    <source>
        <dbReference type="Proteomes" id="UP001344658"/>
    </source>
</evidence>
<comment type="caution">
    <text evidence="2">The sequence shown here is derived from an EMBL/GenBank/DDBJ whole genome shotgun (WGS) entry which is preliminary data.</text>
</comment>
<organism evidence="2 3">
    <name type="scientific">Actinacidiphila polyblastidii</name>
    <dbReference type="NCBI Taxonomy" id="3110430"/>
    <lineage>
        <taxon>Bacteria</taxon>
        <taxon>Bacillati</taxon>
        <taxon>Actinomycetota</taxon>
        <taxon>Actinomycetes</taxon>
        <taxon>Kitasatosporales</taxon>
        <taxon>Streptomycetaceae</taxon>
        <taxon>Actinacidiphila</taxon>
    </lineage>
</organism>
<gene>
    <name evidence="2" type="ORF">V2S66_24255</name>
</gene>
<reference evidence="2 3" key="1">
    <citation type="submission" date="2023-12" db="EMBL/GenBank/DDBJ databases">
        <title>Streptomyces sp. V4-01.</title>
        <authorList>
            <person name="Somphong A."/>
            <person name="Phongsopitanun W."/>
        </authorList>
    </citation>
    <scope>NUCLEOTIDE SEQUENCE [LARGE SCALE GENOMIC DNA]</scope>
    <source>
        <strain evidence="2 3">V4-01</strain>
    </source>
</reference>
<sequence length="84" mass="9043">MLDSSAGLLVEERLHPRPVGESPRDDGWLAEPLTAAQVRVCANCSCCVDGLCRPGQWSGCPDALDSRWPYPCPCTSNTMDAPLP</sequence>
<keyword evidence="3" id="KW-1185">Reference proteome</keyword>
<proteinExistence type="predicted"/>
<evidence type="ECO:0000313" key="2">
    <source>
        <dbReference type="EMBL" id="MEE4545067.1"/>
    </source>
</evidence>
<protein>
    <submittedName>
        <fullName evidence="2">Uncharacterized protein</fullName>
    </submittedName>
</protein>
<dbReference type="RefSeq" id="WP_330798375.1">
    <property type="nucleotide sequence ID" value="NZ_JAZEWV010000024.1"/>
</dbReference>
<feature type="region of interest" description="Disordered" evidence="1">
    <location>
        <begin position="1"/>
        <end position="26"/>
    </location>
</feature>
<evidence type="ECO:0000256" key="1">
    <source>
        <dbReference type="SAM" id="MobiDB-lite"/>
    </source>
</evidence>
<dbReference type="EMBL" id="JAZEWV010000024">
    <property type="protein sequence ID" value="MEE4545067.1"/>
    <property type="molecule type" value="Genomic_DNA"/>
</dbReference>
<accession>A0ABU7PIG8</accession>